<proteinExistence type="predicted"/>
<accession>A0A8R1TZY4</accession>
<feature type="transmembrane region" description="Helical" evidence="1">
    <location>
        <begin position="19"/>
        <end position="38"/>
    </location>
</feature>
<keyword evidence="1" id="KW-0472">Membrane</keyword>
<dbReference type="Proteomes" id="UP000024404">
    <property type="component" value="Unassembled WGS sequence"/>
</dbReference>
<reference evidence="2" key="2">
    <citation type="submission" date="2022-06" db="UniProtKB">
        <authorList>
            <consortium name="EnsemblMetazoa"/>
        </authorList>
    </citation>
    <scope>IDENTIFICATION</scope>
</reference>
<keyword evidence="1" id="KW-1133">Transmembrane helix</keyword>
<dbReference type="EnsemblMetazoa" id="OVOC8532.1">
    <property type="protein sequence ID" value="OVOC8532.1"/>
    <property type="gene ID" value="WBGene00245341"/>
</dbReference>
<evidence type="ECO:0000313" key="3">
    <source>
        <dbReference type="Proteomes" id="UP000024404"/>
    </source>
</evidence>
<keyword evidence="3" id="KW-1185">Reference proteome</keyword>
<keyword evidence="1" id="KW-0812">Transmembrane</keyword>
<sequence>MVTLAIHVGLSSTNAELRFVILLMYPFSANIGPSFIWIKKNPDFRVKLFQFGLSRLARSLETKENYEPIQNYDRVLIFFAVVVGFGAFGLSCLIAVKADVSPVVLYDTALILPPYTLFLGCNSEVII</sequence>
<dbReference type="EMBL" id="CMVM020000248">
    <property type="status" value="NOT_ANNOTATED_CDS"/>
    <property type="molecule type" value="Genomic_DNA"/>
</dbReference>
<evidence type="ECO:0000313" key="2">
    <source>
        <dbReference type="EnsemblMetazoa" id="OVOC8532.1"/>
    </source>
</evidence>
<evidence type="ECO:0000256" key="1">
    <source>
        <dbReference type="SAM" id="Phobius"/>
    </source>
</evidence>
<organism evidence="2 3">
    <name type="scientific">Onchocerca volvulus</name>
    <dbReference type="NCBI Taxonomy" id="6282"/>
    <lineage>
        <taxon>Eukaryota</taxon>
        <taxon>Metazoa</taxon>
        <taxon>Ecdysozoa</taxon>
        <taxon>Nematoda</taxon>
        <taxon>Chromadorea</taxon>
        <taxon>Rhabditida</taxon>
        <taxon>Spirurina</taxon>
        <taxon>Spiruromorpha</taxon>
        <taxon>Filarioidea</taxon>
        <taxon>Onchocercidae</taxon>
        <taxon>Onchocerca</taxon>
    </lineage>
</organism>
<dbReference type="AlphaFoldDB" id="A0A8R1TZY4"/>
<protein>
    <submittedName>
        <fullName evidence="2">Uncharacterized protein</fullName>
    </submittedName>
</protein>
<reference evidence="3" key="1">
    <citation type="submission" date="2013-10" db="EMBL/GenBank/DDBJ databases">
        <title>Genome sequencing of Onchocerca volvulus.</title>
        <authorList>
            <person name="Cotton J."/>
            <person name="Tsai J."/>
            <person name="Stanley E."/>
            <person name="Tracey A."/>
            <person name="Holroyd N."/>
            <person name="Lustigman S."/>
            <person name="Berriman M."/>
        </authorList>
    </citation>
    <scope>NUCLEOTIDE SEQUENCE</scope>
</reference>
<name>A0A8R1TZY4_ONCVO</name>
<feature type="transmembrane region" description="Helical" evidence="1">
    <location>
        <begin position="75"/>
        <end position="96"/>
    </location>
</feature>